<dbReference type="SUPFAM" id="SSF51735">
    <property type="entry name" value="NAD(P)-binding Rossmann-fold domains"/>
    <property type="match status" value="1"/>
</dbReference>
<dbReference type="CDD" id="cd05233">
    <property type="entry name" value="SDR_c"/>
    <property type="match status" value="1"/>
</dbReference>
<dbReference type="FunFam" id="3.40.50.720:FF:000084">
    <property type="entry name" value="Short-chain dehydrogenase reductase"/>
    <property type="match status" value="1"/>
</dbReference>
<dbReference type="GO" id="GO:0016491">
    <property type="term" value="F:oxidoreductase activity"/>
    <property type="evidence" value="ECO:0007669"/>
    <property type="project" value="UniProtKB-KW"/>
</dbReference>
<dbReference type="NCBIfam" id="NF005559">
    <property type="entry name" value="PRK07231.1"/>
    <property type="match status" value="1"/>
</dbReference>
<dbReference type="InterPro" id="IPR002347">
    <property type="entry name" value="SDR_fam"/>
</dbReference>
<dbReference type="Gene3D" id="3.40.50.720">
    <property type="entry name" value="NAD(P)-binding Rossmann-like Domain"/>
    <property type="match status" value="1"/>
</dbReference>
<protein>
    <submittedName>
        <fullName evidence="3">SDR family oxidoreductase</fullName>
    </submittedName>
</protein>
<dbReference type="PRINTS" id="PR00080">
    <property type="entry name" value="SDRFAMILY"/>
</dbReference>
<name>A0A6G4X4J7_9ACTN</name>
<keyword evidence="2" id="KW-0560">Oxidoreductase</keyword>
<evidence type="ECO:0000313" key="3">
    <source>
        <dbReference type="EMBL" id="NGO71777.1"/>
    </source>
</evidence>
<organism evidence="3 4">
    <name type="scientific">Streptomyces boncukensis</name>
    <dbReference type="NCBI Taxonomy" id="2711219"/>
    <lineage>
        <taxon>Bacteria</taxon>
        <taxon>Bacillati</taxon>
        <taxon>Actinomycetota</taxon>
        <taxon>Actinomycetes</taxon>
        <taxon>Kitasatosporales</taxon>
        <taxon>Streptomycetaceae</taxon>
        <taxon>Streptomyces</taxon>
    </lineage>
</organism>
<reference evidence="3 4" key="1">
    <citation type="submission" date="2020-02" db="EMBL/GenBank/DDBJ databases">
        <title>Whole-genome analyses of novel actinobacteria.</title>
        <authorList>
            <person name="Sahin N."/>
            <person name="Tatar D."/>
        </authorList>
    </citation>
    <scope>NUCLEOTIDE SEQUENCE [LARGE SCALE GENOMIC DNA]</scope>
    <source>
        <strain evidence="3 4">SB3404</strain>
    </source>
</reference>
<dbReference type="EMBL" id="JAAKZZ010000351">
    <property type="protein sequence ID" value="NGO71777.1"/>
    <property type="molecule type" value="Genomic_DNA"/>
</dbReference>
<dbReference type="Proteomes" id="UP000477722">
    <property type="component" value="Unassembled WGS sequence"/>
</dbReference>
<dbReference type="AlphaFoldDB" id="A0A6G4X4J7"/>
<comment type="similarity">
    <text evidence="1">Belongs to the short-chain dehydrogenases/reductases (SDR) family.</text>
</comment>
<evidence type="ECO:0000256" key="1">
    <source>
        <dbReference type="ARBA" id="ARBA00006484"/>
    </source>
</evidence>
<evidence type="ECO:0000313" key="4">
    <source>
        <dbReference type="Proteomes" id="UP000477722"/>
    </source>
</evidence>
<dbReference type="InterPro" id="IPR036291">
    <property type="entry name" value="NAD(P)-bd_dom_sf"/>
</dbReference>
<proteinExistence type="inferred from homology"/>
<keyword evidence="4" id="KW-1185">Reference proteome</keyword>
<evidence type="ECO:0000256" key="2">
    <source>
        <dbReference type="ARBA" id="ARBA00023002"/>
    </source>
</evidence>
<dbReference type="Pfam" id="PF13561">
    <property type="entry name" value="adh_short_C2"/>
    <property type="match status" value="1"/>
</dbReference>
<gene>
    <name evidence="3" type="ORF">G5C65_26180</name>
</gene>
<comment type="caution">
    <text evidence="3">The sequence shown here is derived from an EMBL/GenBank/DDBJ whole genome shotgun (WGS) entry which is preliminary data.</text>
</comment>
<sequence>MTPGLSGIEGKVALVTGASRGIGLAIAEAFLRNGARVAVTARNKARLEAAAAGLRDTVPGAQVSVHPGDAGDTEVAPMTVAEVLDRFGALDILVNNAAINPGLGPTAQMDLAEYDALYQVDQRGPLMWTQEVLRQAMTAPSGNNIINISSAAMLGFAGPMGSYASAKAALVYQTRHLAVELGPRVRVNAIAPGVVKTAFMTARVARHPFMRGRFGADFMKADPRSERRPWPLVRVGQPRDVANAALFLASDLADWITGHLLVVDGGASLALGSTGPSDWSAGNP</sequence>
<dbReference type="PANTHER" id="PTHR24321">
    <property type="entry name" value="DEHYDROGENASES, SHORT CHAIN"/>
    <property type="match status" value="1"/>
</dbReference>
<dbReference type="RefSeq" id="WP_165301404.1">
    <property type="nucleotide sequence ID" value="NZ_JAAKZZ010000351.1"/>
</dbReference>
<dbReference type="PANTHER" id="PTHR24321:SF8">
    <property type="entry name" value="ESTRADIOL 17-BETA-DEHYDROGENASE 8-RELATED"/>
    <property type="match status" value="1"/>
</dbReference>
<accession>A0A6G4X4J7</accession>
<dbReference type="PRINTS" id="PR00081">
    <property type="entry name" value="GDHRDH"/>
</dbReference>